<dbReference type="OrthoDB" id="9984275at2759"/>
<dbReference type="PRINTS" id="PR00448">
    <property type="entry name" value="NSFATTACHMNT"/>
</dbReference>
<dbReference type="GO" id="GO:0005774">
    <property type="term" value="C:vacuolar membrane"/>
    <property type="evidence" value="ECO:0007669"/>
    <property type="project" value="TreeGrafter"/>
</dbReference>
<evidence type="ECO:0000313" key="7">
    <source>
        <dbReference type="Proteomes" id="UP000186303"/>
    </source>
</evidence>
<dbReference type="OMA" id="WSVKEYL"/>
<feature type="compositionally biased region" description="Basic and acidic residues" evidence="5">
    <location>
        <begin position="8"/>
        <end position="17"/>
    </location>
</feature>
<keyword evidence="4" id="KW-0472">Membrane</keyword>
<dbReference type="InterPro" id="IPR000744">
    <property type="entry name" value="NSF_attach"/>
</dbReference>
<evidence type="ECO:0000256" key="1">
    <source>
        <dbReference type="ARBA" id="ARBA00010050"/>
    </source>
</evidence>
<dbReference type="CDD" id="cd15832">
    <property type="entry name" value="SNAP"/>
    <property type="match status" value="1"/>
</dbReference>
<dbReference type="PANTHER" id="PTHR13768:SF8">
    <property type="entry name" value="ALPHA-SOLUBLE NSF ATTACHMENT PROTEIN"/>
    <property type="match status" value="1"/>
</dbReference>
<dbReference type="GO" id="GO:0019905">
    <property type="term" value="F:syntaxin binding"/>
    <property type="evidence" value="ECO:0007669"/>
    <property type="project" value="TreeGrafter"/>
</dbReference>
<feature type="region of interest" description="Disordered" evidence="5">
    <location>
        <begin position="1"/>
        <end position="28"/>
    </location>
</feature>
<dbReference type="Gene3D" id="1.25.40.10">
    <property type="entry name" value="Tetratricopeptide repeat domain"/>
    <property type="match status" value="1"/>
</dbReference>
<organism evidence="6 7">
    <name type="scientific">Malassezia sympodialis (strain ATCC 42132)</name>
    <name type="common">Atopic eczema-associated yeast</name>
    <dbReference type="NCBI Taxonomy" id="1230383"/>
    <lineage>
        <taxon>Eukaryota</taxon>
        <taxon>Fungi</taxon>
        <taxon>Dikarya</taxon>
        <taxon>Basidiomycota</taxon>
        <taxon>Ustilaginomycotina</taxon>
        <taxon>Malasseziomycetes</taxon>
        <taxon>Malasseziales</taxon>
        <taxon>Malasseziaceae</taxon>
        <taxon>Malassezia</taxon>
    </lineage>
</organism>
<evidence type="ECO:0000256" key="3">
    <source>
        <dbReference type="ARBA" id="ARBA00022927"/>
    </source>
</evidence>
<dbReference type="InterPro" id="IPR011990">
    <property type="entry name" value="TPR-like_helical_dom_sf"/>
</dbReference>
<dbReference type="Pfam" id="PF14938">
    <property type="entry name" value="SNAP"/>
    <property type="match status" value="1"/>
</dbReference>
<proteinExistence type="inferred from homology"/>
<keyword evidence="4" id="KW-0931">ER-Golgi transport</keyword>
<keyword evidence="7" id="KW-1185">Reference proteome</keyword>
<dbReference type="GO" id="GO:0031201">
    <property type="term" value="C:SNARE complex"/>
    <property type="evidence" value="ECO:0007669"/>
    <property type="project" value="TreeGrafter"/>
</dbReference>
<dbReference type="AlphaFoldDB" id="A0A1M8ABM2"/>
<protein>
    <submittedName>
        <fullName evidence="6">Similar to S.cerevisiae protein SEC17 (Alpha-SNAP cochaperone)</fullName>
    </submittedName>
</protein>
<evidence type="ECO:0000256" key="2">
    <source>
        <dbReference type="ARBA" id="ARBA00022448"/>
    </source>
</evidence>
<comment type="function">
    <text evidence="4">Required for vesicular transport between the endoplasmic reticulum and the Golgi apparatus.</text>
</comment>
<reference evidence="7" key="1">
    <citation type="journal article" date="2017" name="Nucleic Acids Res.">
        <title>Proteogenomics produces comprehensive and highly accurate protein-coding gene annotation in a complete genome assembly of Malassezia sympodialis.</title>
        <authorList>
            <person name="Zhu Y."/>
            <person name="Engstroem P.G."/>
            <person name="Tellgren-Roth C."/>
            <person name="Baudo C.D."/>
            <person name="Kennell J.C."/>
            <person name="Sun S."/>
            <person name="Billmyre R.B."/>
            <person name="Schroeder M.S."/>
            <person name="Andersson A."/>
            <person name="Holm T."/>
            <person name="Sigurgeirsson B."/>
            <person name="Wu G."/>
            <person name="Sankaranarayanan S.R."/>
            <person name="Siddharthan R."/>
            <person name="Sanyal K."/>
            <person name="Lundeberg J."/>
            <person name="Nystedt B."/>
            <person name="Boekhout T."/>
            <person name="Dawson T.L. Jr."/>
            <person name="Heitman J."/>
            <person name="Scheynius A."/>
            <person name="Lehtioe J."/>
        </authorList>
    </citation>
    <scope>NUCLEOTIDE SEQUENCE [LARGE SCALE GENOMIC DNA]</scope>
    <source>
        <strain evidence="7">ATCC 42132</strain>
    </source>
</reference>
<comment type="subcellular location">
    <subcellularLocation>
        <location evidence="4">Membrane</location>
        <topology evidence="4">Peripheral membrane protein</topology>
    </subcellularLocation>
</comment>
<dbReference type="PANTHER" id="PTHR13768">
    <property type="entry name" value="SOLUBLE NSF ATTACHMENT PROTEIN SNAP"/>
    <property type="match status" value="1"/>
</dbReference>
<dbReference type="GO" id="GO:0005483">
    <property type="term" value="F:soluble NSF attachment protein activity"/>
    <property type="evidence" value="ECO:0007669"/>
    <property type="project" value="TreeGrafter"/>
</dbReference>
<dbReference type="SUPFAM" id="SSF48452">
    <property type="entry name" value="TPR-like"/>
    <property type="match status" value="1"/>
</dbReference>
<comment type="similarity">
    <text evidence="1 4">Belongs to the SNAP family.</text>
</comment>
<dbReference type="GO" id="GO:0035494">
    <property type="term" value="P:SNARE complex disassembly"/>
    <property type="evidence" value="ECO:0007669"/>
    <property type="project" value="TreeGrafter"/>
</dbReference>
<sequence length="288" mass="32000">MPGLSAEELLKRAEKKATSSGGWFSSKKGNKEEAIELYKEAANKLRADTRMDEAGVALLKAAELEVETDEKDFAANTFFDASKCFRMSRPDQAVMAIGRCSDLLVQRGRFRQAADRQKSMAELYREDPNRLDQGLAAYDRAATWYLQEGATATASACQREAAQLAIQLQQYPRAIELWEAVAAASLNSNLTKYSVKEYYLNAGLCYLAIPDLGAATRAMAFYAQQDPSFPSTTEAQFLHGILEACEHSDLEAFDARVRDFDRMRPITGWRATLLHTVRNTVADGPDLS</sequence>
<evidence type="ECO:0000256" key="5">
    <source>
        <dbReference type="SAM" id="MobiDB-lite"/>
    </source>
</evidence>
<dbReference type="VEuPathDB" id="FungiDB:MSYG_4182"/>
<evidence type="ECO:0000256" key="4">
    <source>
        <dbReference type="RuleBase" id="RU367013"/>
    </source>
</evidence>
<dbReference type="EMBL" id="LT671827">
    <property type="protein sequence ID" value="SHO79831.1"/>
    <property type="molecule type" value="Genomic_DNA"/>
</dbReference>
<dbReference type="Proteomes" id="UP000186303">
    <property type="component" value="Chromosome 7"/>
</dbReference>
<name>A0A1M8ABM2_MALS4</name>
<dbReference type="STRING" id="1230383.A0A1M8ABM2"/>
<accession>A0A1M8ABM2</accession>
<keyword evidence="3 4" id="KW-0653">Protein transport</keyword>
<gene>
    <name evidence="6" type="ORF">MSYG_4182</name>
</gene>
<dbReference type="GO" id="GO:0006886">
    <property type="term" value="P:intracellular protein transport"/>
    <property type="evidence" value="ECO:0007669"/>
    <property type="project" value="UniProtKB-UniRule"/>
</dbReference>
<keyword evidence="2 4" id="KW-0813">Transport</keyword>
<evidence type="ECO:0000313" key="6">
    <source>
        <dbReference type="EMBL" id="SHO79831.1"/>
    </source>
</evidence>